<evidence type="ECO:0000313" key="6">
    <source>
        <dbReference type="EMBL" id="HIU60038.1"/>
    </source>
</evidence>
<keyword evidence="1 3" id="KW-0963">Cytoplasm</keyword>
<protein>
    <recommendedName>
        <fullName evidence="3">Ribosome maturation factor RimP</fullName>
    </recommendedName>
</protein>
<dbReference type="InterPro" id="IPR036847">
    <property type="entry name" value="RimP_C_sf"/>
</dbReference>
<dbReference type="InterPro" id="IPR028989">
    <property type="entry name" value="RimP_N"/>
</dbReference>
<feature type="domain" description="Ribosome maturation factor RimP N-terminal" evidence="4">
    <location>
        <begin position="14"/>
        <end position="86"/>
    </location>
</feature>
<evidence type="ECO:0000256" key="2">
    <source>
        <dbReference type="ARBA" id="ARBA00022517"/>
    </source>
</evidence>
<dbReference type="Pfam" id="PF02576">
    <property type="entry name" value="RimP_N"/>
    <property type="match status" value="1"/>
</dbReference>
<evidence type="ECO:0000259" key="4">
    <source>
        <dbReference type="Pfam" id="PF02576"/>
    </source>
</evidence>
<dbReference type="AlphaFoldDB" id="A0A9D1SHP7"/>
<feature type="domain" description="Ribosome maturation factor RimP C-terminal" evidence="5">
    <location>
        <begin position="91"/>
        <end position="147"/>
    </location>
</feature>
<dbReference type="GO" id="GO:0005829">
    <property type="term" value="C:cytosol"/>
    <property type="evidence" value="ECO:0007669"/>
    <property type="project" value="TreeGrafter"/>
</dbReference>
<proteinExistence type="inferred from homology"/>
<evidence type="ECO:0000256" key="3">
    <source>
        <dbReference type="HAMAP-Rule" id="MF_01077"/>
    </source>
</evidence>
<dbReference type="SUPFAM" id="SSF75420">
    <property type="entry name" value="YhbC-like, N-terminal domain"/>
    <property type="match status" value="1"/>
</dbReference>
<keyword evidence="2 3" id="KW-0690">Ribosome biogenesis</keyword>
<dbReference type="GO" id="GO:0000028">
    <property type="term" value="P:ribosomal small subunit assembly"/>
    <property type="evidence" value="ECO:0007669"/>
    <property type="project" value="TreeGrafter"/>
</dbReference>
<dbReference type="HAMAP" id="MF_01077">
    <property type="entry name" value="RimP"/>
    <property type="match status" value="1"/>
</dbReference>
<dbReference type="SUPFAM" id="SSF74942">
    <property type="entry name" value="YhbC-like, C-terminal domain"/>
    <property type="match status" value="1"/>
</dbReference>
<dbReference type="InterPro" id="IPR003728">
    <property type="entry name" value="Ribosome_maturation_RimP"/>
</dbReference>
<organism evidence="6 7">
    <name type="scientific">Candidatus Stercoripulliclostridium merdigallinarum</name>
    <dbReference type="NCBI Taxonomy" id="2840951"/>
    <lineage>
        <taxon>Bacteria</taxon>
        <taxon>Bacillati</taxon>
        <taxon>Bacillota</taxon>
        <taxon>Clostridia</taxon>
        <taxon>Eubacteriales</taxon>
        <taxon>Candidatus Stercoripulliclostridium</taxon>
    </lineage>
</organism>
<reference evidence="6" key="1">
    <citation type="submission" date="2020-10" db="EMBL/GenBank/DDBJ databases">
        <authorList>
            <person name="Gilroy R."/>
        </authorList>
    </citation>
    <scope>NUCLEOTIDE SEQUENCE</scope>
    <source>
        <strain evidence="6">18911</strain>
    </source>
</reference>
<comment type="function">
    <text evidence="3">Required for maturation of 30S ribosomal subunits.</text>
</comment>
<accession>A0A9D1SHP7</accession>
<evidence type="ECO:0000259" key="5">
    <source>
        <dbReference type="Pfam" id="PF17384"/>
    </source>
</evidence>
<dbReference type="Proteomes" id="UP000824094">
    <property type="component" value="Unassembled WGS sequence"/>
</dbReference>
<comment type="caution">
    <text evidence="6">The sequence shown here is derived from an EMBL/GenBank/DDBJ whole genome shotgun (WGS) entry which is preliminary data.</text>
</comment>
<comment type="similarity">
    <text evidence="3">Belongs to the RimP family.</text>
</comment>
<sequence>MLYSETVKERAEQIITEVIEPMGYELVDVTYTTGKEKVLTAFIYKKGGVTLDDCVAVNDALEAPLELNDITDGKPYTLNISSPGLDRPVVTDRDFKRSMGEILEAVLIKPIGKAKKIIGALSDWNDDEIKLSSEKGETTIPRADIKVLRPFVDLKSAGRVKFDADNDDNTETKTNA</sequence>
<dbReference type="CDD" id="cd01734">
    <property type="entry name" value="YlxS_C"/>
    <property type="match status" value="1"/>
</dbReference>
<gene>
    <name evidence="3" type="primary">rimP</name>
    <name evidence="6" type="ORF">IAB05_01460</name>
</gene>
<dbReference type="Gene3D" id="2.30.30.180">
    <property type="entry name" value="Ribosome maturation factor RimP, C-terminal domain"/>
    <property type="match status" value="1"/>
</dbReference>
<name>A0A9D1SHP7_9FIRM</name>
<reference evidence="6" key="2">
    <citation type="journal article" date="2021" name="PeerJ">
        <title>Extensive microbial diversity within the chicken gut microbiome revealed by metagenomics and culture.</title>
        <authorList>
            <person name="Gilroy R."/>
            <person name="Ravi A."/>
            <person name="Getino M."/>
            <person name="Pursley I."/>
            <person name="Horton D.L."/>
            <person name="Alikhan N.F."/>
            <person name="Baker D."/>
            <person name="Gharbi K."/>
            <person name="Hall N."/>
            <person name="Watson M."/>
            <person name="Adriaenssens E.M."/>
            <person name="Foster-Nyarko E."/>
            <person name="Jarju S."/>
            <person name="Secka A."/>
            <person name="Antonio M."/>
            <person name="Oren A."/>
            <person name="Chaudhuri R.R."/>
            <person name="La Ragione R."/>
            <person name="Hildebrand F."/>
            <person name="Pallen M.J."/>
        </authorList>
    </citation>
    <scope>NUCLEOTIDE SEQUENCE</scope>
    <source>
        <strain evidence="6">18911</strain>
    </source>
</reference>
<comment type="subcellular location">
    <subcellularLocation>
        <location evidence="3">Cytoplasm</location>
    </subcellularLocation>
</comment>
<dbReference type="PANTHER" id="PTHR33867:SF1">
    <property type="entry name" value="RIBOSOME MATURATION FACTOR RIMP"/>
    <property type="match status" value="1"/>
</dbReference>
<dbReference type="PANTHER" id="PTHR33867">
    <property type="entry name" value="RIBOSOME MATURATION FACTOR RIMP"/>
    <property type="match status" value="1"/>
</dbReference>
<dbReference type="Pfam" id="PF17384">
    <property type="entry name" value="DUF150_C"/>
    <property type="match status" value="1"/>
</dbReference>
<dbReference type="InterPro" id="IPR028998">
    <property type="entry name" value="RimP_C"/>
</dbReference>
<dbReference type="EMBL" id="DVNF01000048">
    <property type="protein sequence ID" value="HIU60038.1"/>
    <property type="molecule type" value="Genomic_DNA"/>
</dbReference>
<evidence type="ECO:0000256" key="1">
    <source>
        <dbReference type="ARBA" id="ARBA00022490"/>
    </source>
</evidence>
<dbReference type="GO" id="GO:0006412">
    <property type="term" value="P:translation"/>
    <property type="evidence" value="ECO:0007669"/>
    <property type="project" value="TreeGrafter"/>
</dbReference>
<dbReference type="InterPro" id="IPR035956">
    <property type="entry name" value="RimP_N_sf"/>
</dbReference>
<dbReference type="Gene3D" id="3.30.300.70">
    <property type="entry name" value="RimP-like superfamily, N-terminal"/>
    <property type="match status" value="1"/>
</dbReference>
<evidence type="ECO:0000313" key="7">
    <source>
        <dbReference type="Proteomes" id="UP000824094"/>
    </source>
</evidence>